<dbReference type="EMBL" id="LQYI01000091">
    <property type="protein sequence ID" value="KYC65200.1"/>
    <property type="molecule type" value="Genomic_DNA"/>
</dbReference>
<dbReference type="PATRIC" id="fig|1398.25.peg.406"/>
<protein>
    <submittedName>
        <fullName evidence="1">Uncharacterized protein</fullName>
    </submittedName>
</protein>
<dbReference type="AlphaFoldDB" id="A0A150K6L5"/>
<organism evidence="1 2">
    <name type="scientific">Heyndrickxia coagulans</name>
    <name type="common">Weizmannia coagulans</name>
    <dbReference type="NCBI Taxonomy" id="1398"/>
    <lineage>
        <taxon>Bacteria</taxon>
        <taxon>Bacillati</taxon>
        <taxon>Bacillota</taxon>
        <taxon>Bacilli</taxon>
        <taxon>Bacillales</taxon>
        <taxon>Bacillaceae</taxon>
        <taxon>Heyndrickxia</taxon>
    </lineage>
</organism>
<dbReference type="RefSeq" id="WP_061575472.1">
    <property type="nucleotide sequence ID" value="NZ_LQYI01000091.1"/>
</dbReference>
<evidence type="ECO:0000313" key="1">
    <source>
        <dbReference type="EMBL" id="KYC65200.1"/>
    </source>
</evidence>
<name>A0A150K6L5_HEYCO</name>
<gene>
    <name evidence="1" type="ORF">B4099_0346</name>
</gene>
<comment type="caution">
    <text evidence="1">The sequence shown here is derived from an EMBL/GenBank/DDBJ whole genome shotgun (WGS) entry which is preliminary data.</text>
</comment>
<sequence>MAIKCIYSETLISAQHESHSRQFGETRDGDRLPIFSDNKAVIFIDRDGCYRVKTTEDEILFIGTGGIDEAIGRVDYAQPHADVEINEGGRTYTRDDYYRHIAPVVYLIVQHFDDDTGRLSIAYERRKNGRLLDEGTVIFADDGAFSDWLASKVKAEERPPVMRFDYKILAPAVVRDKINTDCPVEVDYGTWLNLRRKAKKAVNDDG</sequence>
<evidence type="ECO:0000313" key="2">
    <source>
        <dbReference type="Proteomes" id="UP000075304"/>
    </source>
</evidence>
<reference evidence="1 2" key="1">
    <citation type="submission" date="2016-01" db="EMBL/GenBank/DDBJ databases">
        <title>Genome Sequences of Twelve Sporeforming Bacillus Species Isolated from Foods.</title>
        <authorList>
            <person name="Berendsen E.M."/>
            <person name="Wells-Bennik M.H."/>
            <person name="Krawcyk A.O."/>
            <person name="De Jong A."/>
            <person name="Holsappel S."/>
            <person name="Eijlander R.T."/>
            <person name="Kuipers O.P."/>
        </authorList>
    </citation>
    <scope>NUCLEOTIDE SEQUENCE [LARGE SCALE GENOMIC DNA]</scope>
    <source>
        <strain evidence="1 2">B4099</strain>
    </source>
</reference>
<proteinExistence type="predicted"/>
<accession>A0A150K6L5</accession>
<dbReference type="Proteomes" id="UP000075304">
    <property type="component" value="Unassembled WGS sequence"/>
</dbReference>